<dbReference type="InterPro" id="IPR036388">
    <property type="entry name" value="WH-like_DNA-bd_sf"/>
</dbReference>
<name>A0A317XPE9_9BASI</name>
<dbReference type="InParanoid" id="A0A317XPE9"/>
<dbReference type="InterPro" id="IPR038717">
    <property type="entry name" value="Tc1-like_DDE_dom"/>
</dbReference>
<keyword evidence="3" id="KW-1185">Reference proteome</keyword>
<gene>
    <name evidence="2" type="ORF">BCV70DRAFT_206883</name>
</gene>
<evidence type="ECO:0000259" key="1">
    <source>
        <dbReference type="Pfam" id="PF13358"/>
    </source>
</evidence>
<dbReference type="EMBL" id="KZ819195">
    <property type="protein sequence ID" value="PWY99248.1"/>
    <property type="molecule type" value="Genomic_DNA"/>
</dbReference>
<dbReference type="InterPro" id="IPR009057">
    <property type="entry name" value="Homeodomain-like_sf"/>
</dbReference>
<dbReference type="Pfam" id="PF13358">
    <property type="entry name" value="DDE_3"/>
    <property type="match status" value="1"/>
</dbReference>
<proteinExistence type="predicted"/>
<dbReference type="OrthoDB" id="2266637at2759"/>
<dbReference type="AlphaFoldDB" id="A0A317XPE9"/>
<dbReference type="InterPro" id="IPR036397">
    <property type="entry name" value="RNaseH_sf"/>
</dbReference>
<sequence length="218" mass="24321">MPVQLVKMPRQYQKVPDQYWHHVVSAWQDSKSWSNLSSCLRIPWSTVDNIIQCYSETNQIEATPYQGGCPSCQKLNDTHQQHLLSYIAAHANATIEEIRNNLINSFNGLEVSAATVEQELWERAGFNLQTSHGFGQAPAGERAKLHSQPSLRACNVSVMVAADQPGIRAHKIRFGTWNANVFAQFITNNLSPALGESPEGTMHDVVLDDAPFHQSKIV</sequence>
<dbReference type="Proteomes" id="UP000246740">
    <property type="component" value="Unassembled WGS sequence"/>
</dbReference>
<dbReference type="STRING" id="1882483.A0A317XPE9"/>
<dbReference type="Gene3D" id="1.10.10.10">
    <property type="entry name" value="Winged helix-like DNA-binding domain superfamily/Winged helix DNA-binding domain"/>
    <property type="match status" value="1"/>
</dbReference>
<feature type="domain" description="Tc1-like transposase DDE" evidence="1">
    <location>
        <begin position="124"/>
        <end position="218"/>
    </location>
</feature>
<dbReference type="Gene3D" id="3.30.420.10">
    <property type="entry name" value="Ribonuclease H-like superfamily/Ribonuclease H"/>
    <property type="match status" value="1"/>
</dbReference>
<protein>
    <recommendedName>
        <fullName evidence="1">Tc1-like transposase DDE domain-containing protein</fullName>
    </recommendedName>
</protein>
<dbReference type="GO" id="GO:0003676">
    <property type="term" value="F:nucleic acid binding"/>
    <property type="evidence" value="ECO:0007669"/>
    <property type="project" value="InterPro"/>
</dbReference>
<evidence type="ECO:0000313" key="3">
    <source>
        <dbReference type="Proteomes" id="UP000246740"/>
    </source>
</evidence>
<accession>A0A317XPE9</accession>
<organism evidence="2 3">
    <name type="scientific">Testicularia cyperi</name>
    <dbReference type="NCBI Taxonomy" id="1882483"/>
    <lineage>
        <taxon>Eukaryota</taxon>
        <taxon>Fungi</taxon>
        <taxon>Dikarya</taxon>
        <taxon>Basidiomycota</taxon>
        <taxon>Ustilaginomycotina</taxon>
        <taxon>Ustilaginomycetes</taxon>
        <taxon>Ustilaginales</taxon>
        <taxon>Anthracoideaceae</taxon>
        <taxon>Testicularia</taxon>
    </lineage>
</organism>
<reference evidence="2 3" key="1">
    <citation type="journal article" date="2018" name="Mol. Biol. Evol.">
        <title>Broad Genomic Sampling Reveals a Smut Pathogenic Ancestry of the Fungal Clade Ustilaginomycotina.</title>
        <authorList>
            <person name="Kijpornyongpan T."/>
            <person name="Mondo S.J."/>
            <person name="Barry K."/>
            <person name="Sandor L."/>
            <person name="Lee J."/>
            <person name="Lipzen A."/>
            <person name="Pangilinan J."/>
            <person name="LaButti K."/>
            <person name="Hainaut M."/>
            <person name="Henrissat B."/>
            <person name="Grigoriev I.V."/>
            <person name="Spatafora J.W."/>
            <person name="Aime M.C."/>
        </authorList>
    </citation>
    <scope>NUCLEOTIDE SEQUENCE [LARGE SCALE GENOMIC DNA]</scope>
    <source>
        <strain evidence="2 3">MCA 3645</strain>
    </source>
</reference>
<evidence type="ECO:0000313" key="2">
    <source>
        <dbReference type="EMBL" id="PWY99248.1"/>
    </source>
</evidence>
<dbReference type="SUPFAM" id="SSF46689">
    <property type="entry name" value="Homeodomain-like"/>
    <property type="match status" value="1"/>
</dbReference>